<evidence type="ECO:0000256" key="2">
    <source>
        <dbReference type="SAM" id="MobiDB-lite"/>
    </source>
</evidence>
<dbReference type="PANTHER" id="PTHR15705:SF1">
    <property type="entry name" value="RIKEN CDNA 9330159F19 GENE"/>
    <property type="match status" value="1"/>
</dbReference>
<dbReference type="Proteomes" id="UP000288216">
    <property type="component" value="Unassembled WGS sequence"/>
</dbReference>
<dbReference type="AlphaFoldDB" id="A0A401PC86"/>
<feature type="compositionally biased region" description="Basic and acidic residues" evidence="2">
    <location>
        <begin position="392"/>
        <end position="401"/>
    </location>
</feature>
<keyword evidence="5" id="KW-1185">Reference proteome</keyword>
<keyword evidence="1" id="KW-0175">Coiled coil</keyword>
<feature type="region of interest" description="Disordered" evidence="2">
    <location>
        <begin position="330"/>
        <end position="350"/>
    </location>
</feature>
<feature type="domain" description="SOGA 1/2-like coiled-coil" evidence="3">
    <location>
        <begin position="150"/>
        <end position="202"/>
    </location>
</feature>
<name>A0A401PC86_SCYTO</name>
<dbReference type="EMBL" id="BFAA01001841">
    <property type="protein sequence ID" value="GCB70719.1"/>
    <property type="molecule type" value="Genomic_DNA"/>
</dbReference>
<feature type="region of interest" description="Disordered" evidence="2">
    <location>
        <begin position="392"/>
        <end position="431"/>
    </location>
</feature>
<dbReference type="PANTHER" id="PTHR15705">
    <property type="entry name" value="MCG7194, ISOFORM CRA_A"/>
    <property type="match status" value="1"/>
</dbReference>
<evidence type="ECO:0000259" key="3">
    <source>
        <dbReference type="Pfam" id="PF14818"/>
    </source>
</evidence>
<gene>
    <name evidence="4" type="ORF">scyTo_0005754</name>
</gene>
<feature type="region of interest" description="Disordered" evidence="2">
    <location>
        <begin position="1"/>
        <end position="55"/>
    </location>
</feature>
<comment type="caution">
    <text evidence="4">The sequence shown here is derived from an EMBL/GenBank/DDBJ whole genome shotgun (WGS) entry which is preliminary data.</text>
</comment>
<reference evidence="4 5" key="1">
    <citation type="journal article" date="2018" name="Nat. Ecol. Evol.">
        <title>Shark genomes provide insights into elasmobranch evolution and the origin of vertebrates.</title>
        <authorList>
            <person name="Hara Y"/>
            <person name="Yamaguchi K"/>
            <person name="Onimaru K"/>
            <person name="Kadota M"/>
            <person name="Koyanagi M"/>
            <person name="Keeley SD"/>
            <person name="Tatsumi K"/>
            <person name="Tanaka K"/>
            <person name="Motone F"/>
            <person name="Kageyama Y"/>
            <person name="Nozu R"/>
            <person name="Adachi N"/>
            <person name="Nishimura O"/>
            <person name="Nakagawa R"/>
            <person name="Tanegashima C"/>
            <person name="Kiyatake I"/>
            <person name="Matsumoto R"/>
            <person name="Murakumo K"/>
            <person name="Nishida K"/>
            <person name="Terakita A"/>
            <person name="Kuratani S"/>
            <person name="Sato K"/>
            <person name="Hyodo S Kuraku.S."/>
        </authorList>
    </citation>
    <scope>NUCLEOTIDE SEQUENCE [LARGE SCALE GENOMIC DNA]</scope>
</reference>
<dbReference type="InterPro" id="IPR027882">
    <property type="entry name" value="SOGA1/2-like_CC"/>
</dbReference>
<evidence type="ECO:0000313" key="4">
    <source>
        <dbReference type="EMBL" id="GCB70719.1"/>
    </source>
</evidence>
<dbReference type="OMA" id="NTERCAP"/>
<sequence length="819" mass="92086">MKRTLKSIPILPGRGRTEVSGARQLSSSRSALEQHAEQTQRRGKSQGDFEEERQAGENRRILLDLRSILESVQVKVKKEEDQRAELQHQYSSDKYVWELERAELKCRIGQLELKASKQCVEKTPQEASETFGKEREEQKQLLANIHSAAMDLRKQLEISERNWGREKMELLEQFDNERKEWESQLKDMQRKIEQQIYWDVNSRQECKLNGQRQRQNTRDDWVLLNLHTSSPECNEAQDQNCMNSTKTYGAGMEDVILNDTDQGIGKSASDSLFIEELSLESLEEGDGSQNMGNVQNDKKKFASALNAALQEIAKVSEELCSYQEDVQKKVSHRRTKSVSHRQECKEKQNENTLLRDESFSDEDSCISNDIFKALSPTLSEYQKCSKELHNEKNWNHSKGDGHGISPAKSGGAGRNDTSSSGKKAPPVPPRTSSWYLANSFSMFPLDHEDAGKEGNSNCTTGNHVVNKSCNHPCVLRKYEASLQENEQKSLIGGRYFEPLTPQIKCDVRLQCNKNNNHSRWSCGFRTGNNYFDSAGKTFSSDKNIMLPTPEQRLDGNSNGGLRQRKPLSPKCNPTECNFPSSSSATGVCSTSGVFVQSELGVPSTQTGTFSRAGLNTERCAPAVYGKSVEMAQNETVTYPQPSFSLHSAGNVHDKQFSSQCSGSAFRPYVSPYVMNTKIAGQDKHSCGFPGWIAESDKSHIFDKVDLIPNNFSSPKLPSFARSNFDIVQTMLRNNERPASPSFHVEKKVANCADGRTKPQTSHSGSLHENANRITHLFRILHQDQDKQEIMKTSGLSRCVSGQQASLPVGEIQRASWERK</sequence>
<feature type="compositionally biased region" description="Basic residues" evidence="2">
    <location>
        <begin position="330"/>
        <end position="339"/>
    </location>
</feature>
<dbReference type="STRING" id="75743.A0A401PC86"/>
<evidence type="ECO:0000256" key="1">
    <source>
        <dbReference type="ARBA" id="ARBA00023054"/>
    </source>
</evidence>
<organism evidence="4 5">
    <name type="scientific">Scyliorhinus torazame</name>
    <name type="common">Cloudy catshark</name>
    <name type="synonym">Catulus torazame</name>
    <dbReference type="NCBI Taxonomy" id="75743"/>
    <lineage>
        <taxon>Eukaryota</taxon>
        <taxon>Metazoa</taxon>
        <taxon>Chordata</taxon>
        <taxon>Craniata</taxon>
        <taxon>Vertebrata</taxon>
        <taxon>Chondrichthyes</taxon>
        <taxon>Elasmobranchii</taxon>
        <taxon>Galeomorphii</taxon>
        <taxon>Galeoidea</taxon>
        <taxon>Carcharhiniformes</taxon>
        <taxon>Scyliorhinidae</taxon>
        <taxon>Scyliorhinus</taxon>
    </lineage>
</organism>
<dbReference type="Pfam" id="PF14818">
    <property type="entry name" value="SOGA1-2-like_CC"/>
    <property type="match status" value="1"/>
</dbReference>
<protein>
    <recommendedName>
        <fullName evidence="3">SOGA 1/2-like coiled-coil domain-containing protein</fullName>
    </recommendedName>
</protein>
<feature type="compositionally biased region" description="Basic and acidic residues" evidence="2">
    <location>
        <begin position="340"/>
        <end position="350"/>
    </location>
</feature>
<proteinExistence type="predicted"/>
<evidence type="ECO:0000313" key="5">
    <source>
        <dbReference type="Proteomes" id="UP000288216"/>
    </source>
</evidence>
<dbReference type="OrthoDB" id="8948289at2759"/>
<accession>A0A401PC86</accession>